<dbReference type="Pfam" id="PF01470">
    <property type="entry name" value="Peptidase_C15"/>
    <property type="match status" value="1"/>
</dbReference>
<name>C1CWM6_DEIDV</name>
<evidence type="ECO:0000256" key="7">
    <source>
        <dbReference type="ARBA" id="ARBA00022801"/>
    </source>
</evidence>
<dbReference type="HOGENOM" id="CLU_043960_4_0_0"/>
<dbReference type="EMBL" id="CP001114">
    <property type="protein sequence ID" value="ACO46593.1"/>
    <property type="molecule type" value="Genomic_DNA"/>
</dbReference>
<reference evidence="11 12" key="1">
    <citation type="journal article" date="2009" name="PLoS Genet.">
        <title>Alliance of proteomics and genomics to unravel the specificities of Sahara bacterium Deinococcus deserti.</title>
        <authorList>
            <person name="de Groot A."/>
            <person name="Dulermo R."/>
            <person name="Ortet P."/>
            <person name="Blanchard L."/>
            <person name="Guerin P."/>
            <person name="Fernandez B."/>
            <person name="Vacherie B."/>
            <person name="Dossat C."/>
            <person name="Jolivet E."/>
            <person name="Siguier P."/>
            <person name="Chandler M."/>
            <person name="Barakat M."/>
            <person name="Dedieu A."/>
            <person name="Barbe V."/>
            <person name="Heulin T."/>
            <person name="Sommer S."/>
            <person name="Achouak W."/>
            <person name="Armengaud J."/>
        </authorList>
    </citation>
    <scope>NUCLEOTIDE SEQUENCE [LARGE SCALE GENOMIC DNA]</scope>
    <source>
        <strain evidence="12">DSM 17065 / CIP 109153 / LMG 22923 / VCD115</strain>
    </source>
</reference>
<accession>C1CWM6</accession>
<comment type="function">
    <text evidence="2">Removes 5-oxoproline from various penultimate amino acid residues except L-proline.</text>
</comment>
<dbReference type="GO" id="GO:0005829">
    <property type="term" value="C:cytosol"/>
    <property type="evidence" value="ECO:0007669"/>
    <property type="project" value="InterPro"/>
</dbReference>
<organism evidence="11 12">
    <name type="scientific">Deinococcus deserti (strain DSM 17065 / CIP 109153 / LMG 22923 / VCD115)</name>
    <dbReference type="NCBI Taxonomy" id="546414"/>
    <lineage>
        <taxon>Bacteria</taxon>
        <taxon>Thermotogati</taxon>
        <taxon>Deinococcota</taxon>
        <taxon>Deinococci</taxon>
        <taxon>Deinococcales</taxon>
        <taxon>Deinococcaceae</taxon>
        <taxon>Deinococcus</taxon>
    </lineage>
</organism>
<proteinExistence type="inferred from homology"/>
<keyword evidence="7" id="KW-0378">Hydrolase</keyword>
<feature type="active site" evidence="9">
    <location>
        <position position="80"/>
    </location>
</feature>
<evidence type="ECO:0000313" key="11">
    <source>
        <dbReference type="EMBL" id="ACO46593.1"/>
    </source>
</evidence>
<protein>
    <recommendedName>
        <fullName evidence="9">Pyroglutamyl-peptidase I</fullName>
        <ecNumber evidence="9">3.4.19.3</ecNumber>
    </recommendedName>
</protein>
<evidence type="ECO:0000256" key="5">
    <source>
        <dbReference type="ARBA" id="ARBA00022490"/>
    </source>
</evidence>
<dbReference type="InterPro" id="IPR016125">
    <property type="entry name" value="Peptidase_C15-like"/>
</dbReference>
<comment type="similarity">
    <text evidence="4">Belongs to the peptidase C15 family.</text>
</comment>
<feature type="active site" evidence="10">
    <location>
        <position position="145"/>
    </location>
</feature>
<dbReference type="OrthoDB" id="9779738at2"/>
<dbReference type="PRINTS" id="PR00706">
    <property type="entry name" value="PYROGLUPTASE"/>
</dbReference>
<evidence type="ECO:0000256" key="2">
    <source>
        <dbReference type="ARBA" id="ARBA00002280"/>
    </source>
</evidence>
<dbReference type="RefSeq" id="WP_012693716.1">
    <property type="nucleotide sequence ID" value="NC_012526.1"/>
</dbReference>
<dbReference type="KEGG" id="ddr:Deide_16250"/>
<dbReference type="PaxDb" id="546414-Deide_16250"/>
<keyword evidence="8" id="KW-0788">Thiol protease</keyword>
<dbReference type="EC" id="3.4.19.3" evidence="9"/>
<evidence type="ECO:0000256" key="3">
    <source>
        <dbReference type="ARBA" id="ARBA00004496"/>
    </source>
</evidence>
<dbReference type="InterPro" id="IPR033694">
    <property type="entry name" value="PGPEP1_Cys_AS"/>
</dbReference>
<evidence type="ECO:0000256" key="4">
    <source>
        <dbReference type="ARBA" id="ARBA00006641"/>
    </source>
</evidence>
<gene>
    <name evidence="11" type="primary">pcp</name>
    <name evidence="11" type="ordered locus">Deide_16250</name>
</gene>
<dbReference type="NCBIfam" id="NF009675">
    <property type="entry name" value="PRK13196.1"/>
    <property type="match status" value="1"/>
</dbReference>
<dbReference type="InterPro" id="IPR000816">
    <property type="entry name" value="Peptidase_C15"/>
</dbReference>
<dbReference type="STRING" id="546414.Deide_16250"/>
<dbReference type="PIRSF" id="PIRSF015592">
    <property type="entry name" value="Prld-crbxl_pptds"/>
    <property type="match status" value="1"/>
</dbReference>
<dbReference type="MEROPS" id="C15.001"/>
<dbReference type="InterPro" id="IPR036440">
    <property type="entry name" value="Peptidase_C15-like_sf"/>
</dbReference>
<comment type="catalytic activity">
    <reaction evidence="1 9">
        <text>Release of an N-terminal pyroglutamyl group from a polypeptide, the second amino acid generally not being Pro.</text>
        <dbReference type="EC" id="3.4.19.3"/>
    </reaction>
</comment>
<evidence type="ECO:0000256" key="8">
    <source>
        <dbReference type="ARBA" id="ARBA00022807"/>
    </source>
</evidence>
<evidence type="ECO:0000256" key="6">
    <source>
        <dbReference type="ARBA" id="ARBA00022670"/>
    </source>
</evidence>
<comment type="subcellular location">
    <subcellularLocation>
        <location evidence="3">Cytoplasm</location>
    </subcellularLocation>
</comment>
<dbReference type="CDD" id="cd00501">
    <property type="entry name" value="Peptidase_C15"/>
    <property type="match status" value="1"/>
</dbReference>
<keyword evidence="6" id="KW-0645">Protease</keyword>
<dbReference type="PROSITE" id="PS01334">
    <property type="entry name" value="PYRASE_CYS"/>
    <property type="match status" value="1"/>
</dbReference>
<evidence type="ECO:0000313" key="12">
    <source>
        <dbReference type="Proteomes" id="UP000002208"/>
    </source>
</evidence>
<dbReference type="InterPro" id="IPR033693">
    <property type="entry name" value="PGPEP1_Glu_AS"/>
</dbReference>
<evidence type="ECO:0000256" key="9">
    <source>
        <dbReference type="PROSITE-ProRule" id="PRU10076"/>
    </source>
</evidence>
<dbReference type="PROSITE" id="PS01333">
    <property type="entry name" value="PYRASE_GLU"/>
    <property type="match status" value="1"/>
</dbReference>
<dbReference type="SUPFAM" id="SSF53182">
    <property type="entry name" value="Pyrrolidone carboxyl peptidase (pyroglutamate aminopeptidase)"/>
    <property type="match status" value="1"/>
</dbReference>
<sequence length="228" mass="24254">MSTLLLTGFVPFHTHPVNPSAEAVQALNGEQAGALRVHSALLPVEPRSAMQTLSRLMDELQPSGVLLTGLAAGRPQVTLERVAVNVMDFSIPDNAGGQYQDTPVCTGEDAPAAYLSSLPLRRILAAWHDIGIPGHISNTAGLYVCNVVMYHALHQLHLRGRAEVPCGFLHVPANPQVALSVAGDRPPLPYLPQEEITRAVRTAAQTMAGQNEVCGSQTRKEAPAGLLV</sequence>
<dbReference type="eggNOG" id="COG2039">
    <property type="taxonomic scope" value="Bacteria"/>
</dbReference>
<dbReference type="Gene3D" id="3.40.630.20">
    <property type="entry name" value="Peptidase C15, pyroglutamyl peptidase I-like"/>
    <property type="match status" value="1"/>
</dbReference>
<keyword evidence="12" id="KW-1185">Reference proteome</keyword>
<dbReference type="PANTHER" id="PTHR23402">
    <property type="entry name" value="PROTEASE FAMILY C15 PYROGLUTAMYL-PEPTIDASE I-RELATED"/>
    <property type="match status" value="1"/>
</dbReference>
<dbReference type="PANTHER" id="PTHR23402:SF1">
    <property type="entry name" value="PYROGLUTAMYL-PEPTIDASE I"/>
    <property type="match status" value="1"/>
</dbReference>
<dbReference type="AlphaFoldDB" id="C1CWM6"/>
<dbReference type="Proteomes" id="UP000002208">
    <property type="component" value="Chromosome"/>
</dbReference>
<evidence type="ECO:0000256" key="1">
    <source>
        <dbReference type="ARBA" id="ARBA00001770"/>
    </source>
</evidence>
<keyword evidence="5" id="KW-0963">Cytoplasm</keyword>
<dbReference type="GO" id="GO:0016920">
    <property type="term" value="F:pyroglutamyl-peptidase activity"/>
    <property type="evidence" value="ECO:0007669"/>
    <property type="project" value="UniProtKB-EC"/>
</dbReference>
<dbReference type="GO" id="GO:0006508">
    <property type="term" value="P:proteolysis"/>
    <property type="evidence" value="ECO:0007669"/>
    <property type="project" value="UniProtKB-KW"/>
</dbReference>
<evidence type="ECO:0000256" key="10">
    <source>
        <dbReference type="PROSITE-ProRule" id="PRU10077"/>
    </source>
</evidence>